<keyword evidence="4" id="KW-1185">Reference proteome</keyword>
<keyword evidence="2" id="KW-0812">Transmembrane</keyword>
<evidence type="ECO:0000256" key="1">
    <source>
        <dbReference type="SAM" id="MobiDB-lite"/>
    </source>
</evidence>
<feature type="transmembrane region" description="Helical" evidence="2">
    <location>
        <begin position="253"/>
        <end position="273"/>
    </location>
</feature>
<feature type="region of interest" description="Disordered" evidence="1">
    <location>
        <begin position="1"/>
        <end position="76"/>
    </location>
</feature>
<protein>
    <submittedName>
        <fullName evidence="3">Uncharacterized protein</fullName>
    </submittedName>
</protein>
<keyword evidence="2" id="KW-0472">Membrane</keyword>
<evidence type="ECO:0000313" key="3">
    <source>
        <dbReference type="EMBL" id="KAK6360960.1"/>
    </source>
</evidence>
<comment type="caution">
    <text evidence="3">The sequence shown here is derived from an EMBL/GenBank/DDBJ whole genome shotgun (WGS) entry which is preliminary data.</text>
</comment>
<dbReference type="Proteomes" id="UP001373714">
    <property type="component" value="Unassembled WGS sequence"/>
</dbReference>
<gene>
    <name evidence="3" type="ORF">TWF730_007075</name>
</gene>
<sequence length="346" mass="39053">MSHEQSQTSSDSRVTPELGPELSLENARGSKSDTKREVRPEPSNSFDETGPNSITPTEVKLTGPSPKTPGQFSASLPSLQWPELPEIPIRTEGRIILEEALFRLRSSDEENQARVDLENIGVGAPVSDTDDVPGFSTLEADWAWDKYRLVRHIHRVLGVYGSYLIQYKLPPKRTRPQRGCYHNSRYRGFDVMVLLVCFSSGLAAALDVWLWFEISFCVLSLEGQPGHRTVVWAIKEGFSPLQLAFLGNCKRSIFGTFYSAITLSILGGILLLYDRMSMTVKDPTPGNPRKGRRISMFHPIQIPVFFWILIWNLVAFLAAIRIFEQFLWKWARNGISLGYLGDYLGD</sequence>
<feature type="transmembrane region" description="Helical" evidence="2">
    <location>
        <begin position="191"/>
        <end position="212"/>
    </location>
</feature>
<evidence type="ECO:0000313" key="4">
    <source>
        <dbReference type="Proteomes" id="UP001373714"/>
    </source>
</evidence>
<feature type="compositionally biased region" description="Basic and acidic residues" evidence="1">
    <location>
        <begin position="28"/>
        <end position="40"/>
    </location>
</feature>
<name>A0AAV9VG61_9PEZI</name>
<feature type="compositionally biased region" description="Polar residues" evidence="1">
    <location>
        <begin position="1"/>
        <end position="13"/>
    </location>
</feature>
<dbReference type="EMBL" id="JAVHNS010000003">
    <property type="protein sequence ID" value="KAK6360960.1"/>
    <property type="molecule type" value="Genomic_DNA"/>
</dbReference>
<organism evidence="3 4">
    <name type="scientific">Orbilia blumenaviensis</name>
    <dbReference type="NCBI Taxonomy" id="1796055"/>
    <lineage>
        <taxon>Eukaryota</taxon>
        <taxon>Fungi</taxon>
        <taxon>Dikarya</taxon>
        <taxon>Ascomycota</taxon>
        <taxon>Pezizomycotina</taxon>
        <taxon>Orbiliomycetes</taxon>
        <taxon>Orbiliales</taxon>
        <taxon>Orbiliaceae</taxon>
        <taxon>Orbilia</taxon>
    </lineage>
</organism>
<proteinExistence type="predicted"/>
<feature type="transmembrane region" description="Helical" evidence="2">
    <location>
        <begin position="302"/>
        <end position="323"/>
    </location>
</feature>
<feature type="compositionally biased region" description="Polar residues" evidence="1">
    <location>
        <begin position="42"/>
        <end position="56"/>
    </location>
</feature>
<dbReference type="AlphaFoldDB" id="A0AAV9VG61"/>
<keyword evidence="2" id="KW-1133">Transmembrane helix</keyword>
<reference evidence="3 4" key="1">
    <citation type="submission" date="2019-10" db="EMBL/GenBank/DDBJ databases">
        <authorList>
            <person name="Palmer J.M."/>
        </authorList>
    </citation>
    <scope>NUCLEOTIDE SEQUENCE [LARGE SCALE GENOMIC DNA]</scope>
    <source>
        <strain evidence="3 4">TWF730</strain>
    </source>
</reference>
<evidence type="ECO:0000256" key="2">
    <source>
        <dbReference type="SAM" id="Phobius"/>
    </source>
</evidence>
<accession>A0AAV9VG61</accession>